<proteinExistence type="predicted"/>
<dbReference type="InterPro" id="IPR050825">
    <property type="entry name" value="RBM42_RBP45_47-like"/>
</dbReference>
<dbReference type="GO" id="GO:0003729">
    <property type="term" value="F:mRNA binding"/>
    <property type="evidence" value="ECO:0007669"/>
    <property type="project" value="InterPro"/>
</dbReference>
<sequence length="177" mass="19890">MSSGPREVSKVTKKPNSTSKSSDRRLAGGRRPENYLHNAIINRPSHAIRVSNSTDQRSTTGKTVKRTGGGKTWEDTSLLEWDPKHFRLFVGNLGPDANDELLQSAFGQFKTLTKVKVPTDNKTGQNKGYGFVAFESADDYFQAFKQMNGKYVGQHPVHLKRAETQIKPIKKQNSKRR</sequence>
<evidence type="ECO:0000256" key="3">
    <source>
        <dbReference type="SAM" id="MobiDB-lite"/>
    </source>
</evidence>
<dbReference type="STRING" id="984485.A0A1E4RT00"/>
<evidence type="ECO:0000313" key="5">
    <source>
        <dbReference type="EMBL" id="ODV70386.1"/>
    </source>
</evidence>
<evidence type="ECO:0000313" key="6">
    <source>
        <dbReference type="Proteomes" id="UP000095085"/>
    </source>
</evidence>
<dbReference type="EMBL" id="KV454538">
    <property type="protein sequence ID" value="ODV70386.1"/>
    <property type="molecule type" value="Genomic_DNA"/>
</dbReference>
<dbReference type="InterPro" id="IPR035979">
    <property type="entry name" value="RBD_domain_sf"/>
</dbReference>
<dbReference type="InterPro" id="IPR012677">
    <property type="entry name" value="Nucleotide-bd_a/b_plait_sf"/>
</dbReference>
<dbReference type="AlphaFoldDB" id="A0A1E4RT00"/>
<feature type="region of interest" description="Disordered" evidence="3">
    <location>
        <begin position="1"/>
        <end position="71"/>
    </location>
</feature>
<dbReference type="RefSeq" id="XP_020079453.1">
    <property type="nucleotide sequence ID" value="XM_020220653.1"/>
</dbReference>
<dbReference type="GeneID" id="30995203"/>
<accession>A0A1E4RT00</accession>
<dbReference type="Gene3D" id="3.30.70.330">
    <property type="match status" value="1"/>
</dbReference>
<keyword evidence="1 2" id="KW-0694">RNA-binding</keyword>
<feature type="compositionally biased region" description="Basic and acidic residues" evidence="3">
    <location>
        <begin position="21"/>
        <end position="34"/>
    </location>
</feature>
<dbReference type="OrthoDB" id="1749473at2759"/>
<keyword evidence="6" id="KW-1185">Reference proteome</keyword>
<dbReference type="PROSITE" id="PS50102">
    <property type="entry name" value="RRM"/>
    <property type="match status" value="1"/>
</dbReference>
<dbReference type="PANTHER" id="PTHR47640">
    <property type="entry name" value="TRNA SELENOCYSTEINE 1-ASSOCIATED PROTEIN 1-RELATED-RELATED"/>
    <property type="match status" value="1"/>
</dbReference>
<evidence type="ECO:0000256" key="1">
    <source>
        <dbReference type="ARBA" id="ARBA00022884"/>
    </source>
</evidence>
<name>A0A1E4RT00_9ASCO</name>
<dbReference type="SMART" id="SM00360">
    <property type="entry name" value="RRM"/>
    <property type="match status" value="1"/>
</dbReference>
<dbReference type="InterPro" id="IPR000504">
    <property type="entry name" value="RRM_dom"/>
</dbReference>
<dbReference type="PANTHER" id="PTHR47640:SF11">
    <property type="entry name" value="RNA-BINDING PROTEIN 42"/>
    <property type="match status" value="1"/>
</dbReference>
<dbReference type="SUPFAM" id="SSF54928">
    <property type="entry name" value="RNA-binding domain, RBD"/>
    <property type="match status" value="1"/>
</dbReference>
<gene>
    <name evidence="5" type="ORF">HYPBUDRAFT_151732</name>
</gene>
<dbReference type="Proteomes" id="UP000095085">
    <property type="component" value="Unassembled WGS sequence"/>
</dbReference>
<reference evidence="6" key="1">
    <citation type="submission" date="2016-05" db="EMBL/GenBank/DDBJ databases">
        <title>Comparative genomics of biotechnologically important yeasts.</title>
        <authorList>
            <consortium name="DOE Joint Genome Institute"/>
            <person name="Riley R."/>
            <person name="Haridas S."/>
            <person name="Wolfe K.H."/>
            <person name="Lopes M.R."/>
            <person name="Hittinger C.T."/>
            <person name="Goker M."/>
            <person name="Salamov A."/>
            <person name="Wisecaver J."/>
            <person name="Long T.M."/>
            <person name="Aerts A.L."/>
            <person name="Barry K."/>
            <person name="Choi C."/>
            <person name="Clum A."/>
            <person name="Coughlan A.Y."/>
            <person name="Deshpande S."/>
            <person name="Douglass A.P."/>
            <person name="Hanson S.J."/>
            <person name="Klenk H.-P."/>
            <person name="Labutti K."/>
            <person name="Lapidus A."/>
            <person name="Lindquist E."/>
            <person name="Lipzen A."/>
            <person name="Meier-Kolthoff J.P."/>
            <person name="Ohm R.A."/>
            <person name="Otillar R.P."/>
            <person name="Pangilinan J."/>
            <person name="Peng Y."/>
            <person name="Rokas A."/>
            <person name="Rosa C.A."/>
            <person name="Scheuner C."/>
            <person name="Sibirny A.A."/>
            <person name="Slot J.C."/>
            <person name="Stielow J.B."/>
            <person name="Sun H."/>
            <person name="Kurtzman C.P."/>
            <person name="Blackwell M."/>
            <person name="Grigoriev I.V."/>
            <person name="Jeffries T.W."/>
        </authorList>
    </citation>
    <scope>NUCLEOTIDE SEQUENCE [LARGE SCALE GENOMIC DNA]</scope>
    <source>
        <strain evidence="6">NRRL Y-1933</strain>
    </source>
</reference>
<dbReference type="Pfam" id="PF00076">
    <property type="entry name" value="RRM_1"/>
    <property type="match status" value="1"/>
</dbReference>
<evidence type="ECO:0000256" key="2">
    <source>
        <dbReference type="PROSITE-ProRule" id="PRU00176"/>
    </source>
</evidence>
<protein>
    <recommendedName>
        <fullName evidence="4">RRM domain-containing protein</fullName>
    </recommendedName>
</protein>
<feature type="domain" description="RRM" evidence="4">
    <location>
        <begin position="86"/>
        <end position="164"/>
    </location>
</feature>
<organism evidence="5 6">
    <name type="scientific">Hyphopichia burtonii NRRL Y-1933</name>
    <dbReference type="NCBI Taxonomy" id="984485"/>
    <lineage>
        <taxon>Eukaryota</taxon>
        <taxon>Fungi</taxon>
        <taxon>Dikarya</taxon>
        <taxon>Ascomycota</taxon>
        <taxon>Saccharomycotina</taxon>
        <taxon>Pichiomycetes</taxon>
        <taxon>Debaryomycetaceae</taxon>
        <taxon>Hyphopichia</taxon>
    </lineage>
</organism>
<evidence type="ECO:0000259" key="4">
    <source>
        <dbReference type="PROSITE" id="PS50102"/>
    </source>
</evidence>